<evidence type="ECO:0000313" key="1">
    <source>
        <dbReference type="EMBL" id="KAK0435638.1"/>
    </source>
</evidence>
<dbReference type="EMBL" id="JAUEPT010000061">
    <property type="protein sequence ID" value="KAK0435638.1"/>
    <property type="molecule type" value="Genomic_DNA"/>
</dbReference>
<protein>
    <submittedName>
        <fullName evidence="1">Uncharacterized protein</fullName>
    </submittedName>
</protein>
<dbReference type="PROSITE" id="PS51257">
    <property type="entry name" value="PROKAR_LIPOPROTEIN"/>
    <property type="match status" value="1"/>
</dbReference>
<sequence>MKEVSLIVTHKNELNTTGEGNCPPSGSTVLLSSCRESKASVTARGRFVEIDRETMAPAESSWIMDMEASGGSFGEGDVDRCAASTGWYHPDRTSGLNVDTGPEVALCDARVIGAAPTGVRRDGVFPKYTVPITDDYITGVVISDSPSMAAYVDKPRLSSRPVPILSGTMRLNSSSLVQQLKLLDLFGHRFSVPEGEQREKMWTSLKENLGKTRLFASCRVQRGGSSRSTVRSGDIAPAGMVEGGGVQENTNGYFLDAFVVSRNTLSIAVMREHGRSALLAAAARNQPLWGLAPRQHLDTSIIYRSRLLSCKRASTGEANDRVQNDFWDGL</sequence>
<dbReference type="AlphaFoldDB" id="A0AA39J3Z7"/>
<gene>
    <name evidence="1" type="ORF">EV421DRAFT_1740098</name>
</gene>
<reference evidence="1" key="1">
    <citation type="submission" date="2023-06" db="EMBL/GenBank/DDBJ databases">
        <authorList>
            <consortium name="Lawrence Berkeley National Laboratory"/>
            <person name="Ahrendt S."/>
            <person name="Sahu N."/>
            <person name="Indic B."/>
            <person name="Wong-Bajracharya J."/>
            <person name="Merenyi Z."/>
            <person name="Ke H.-M."/>
            <person name="Monk M."/>
            <person name="Kocsube S."/>
            <person name="Drula E."/>
            <person name="Lipzen A."/>
            <person name="Balint B."/>
            <person name="Henrissat B."/>
            <person name="Andreopoulos B."/>
            <person name="Martin F.M."/>
            <person name="Harder C.B."/>
            <person name="Rigling D."/>
            <person name="Ford K.L."/>
            <person name="Foster G.D."/>
            <person name="Pangilinan J."/>
            <person name="Papanicolaou A."/>
            <person name="Barry K."/>
            <person name="LaButti K."/>
            <person name="Viragh M."/>
            <person name="Koriabine M."/>
            <person name="Yan M."/>
            <person name="Riley R."/>
            <person name="Champramary S."/>
            <person name="Plett K.L."/>
            <person name="Tsai I.J."/>
            <person name="Slot J."/>
            <person name="Sipos G."/>
            <person name="Plett J."/>
            <person name="Nagy L.G."/>
            <person name="Grigoriev I.V."/>
        </authorList>
    </citation>
    <scope>NUCLEOTIDE SEQUENCE</scope>
    <source>
        <strain evidence="1">FPL87.14</strain>
    </source>
</reference>
<dbReference type="Proteomes" id="UP001175226">
    <property type="component" value="Unassembled WGS sequence"/>
</dbReference>
<comment type="caution">
    <text evidence="1">The sequence shown here is derived from an EMBL/GenBank/DDBJ whole genome shotgun (WGS) entry which is preliminary data.</text>
</comment>
<name>A0AA39J3Z7_9AGAR</name>
<keyword evidence="2" id="KW-1185">Reference proteome</keyword>
<evidence type="ECO:0000313" key="2">
    <source>
        <dbReference type="Proteomes" id="UP001175226"/>
    </source>
</evidence>
<proteinExistence type="predicted"/>
<organism evidence="1 2">
    <name type="scientific">Armillaria borealis</name>
    <dbReference type="NCBI Taxonomy" id="47425"/>
    <lineage>
        <taxon>Eukaryota</taxon>
        <taxon>Fungi</taxon>
        <taxon>Dikarya</taxon>
        <taxon>Basidiomycota</taxon>
        <taxon>Agaricomycotina</taxon>
        <taxon>Agaricomycetes</taxon>
        <taxon>Agaricomycetidae</taxon>
        <taxon>Agaricales</taxon>
        <taxon>Marasmiineae</taxon>
        <taxon>Physalacriaceae</taxon>
        <taxon>Armillaria</taxon>
    </lineage>
</organism>
<accession>A0AA39J3Z7</accession>